<dbReference type="PANTHER" id="PTHR45436:SF5">
    <property type="entry name" value="SENSOR HISTIDINE KINASE TRCS"/>
    <property type="match status" value="1"/>
</dbReference>
<keyword evidence="3" id="KW-0597">Phosphoprotein</keyword>
<evidence type="ECO:0000256" key="1">
    <source>
        <dbReference type="ARBA" id="ARBA00000085"/>
    </source>
</evidence>
<dbReference type="InterPro" id="IPR050428">
    <property type="entry name" value="TCS_sensor_his_kinase"/>
</dbReference>
<dbReference type="PROSITE" id="PS50885">
    <property type="entry name" value="HAMP"/>
    <property type="match status" value="1"/>
</dbReference>
<dbReference type="CDD" id="cd06225">
    <property type="entry name" value="HAMP"/>
    <property type="match status" value="1"/>
</dbReference>
<dbReference type="Pfam" id="PF00672">
    <property type="entry name" value="HAMP"/>
    <property type="match status" value="1"/>
</dbReference>
<sequence length="214" mass="23461">MLVSPARSLRVRLIVGVVLIEIVMLSLLVWSNLGVIRQAHGDRLRDSARSILEQITRTTGSYLVEVDYAALDEYLRNIAKNDELTYLVVLGRDQRPVVSFGTLPEQRWPKTESDPLAVTDGTLDVAGDIRIGGQLMGQVKLGFSLKRMEQSIEAAKLRSIVIAGTEIILTVIVTVFFGVRLTRRMGQLANAAQRVGAGDYSVKVETGTPDEVGV</sequence>
<feature type="transmembrane region" description="Helical" evidence="7">
    <location>
        <begin position="12"/>
        <end position="35"/>
    </location>
</feature>
<keyword evidence="6" id="KW-0902">Two-component regulatory system</keyword>
<evidence type="ECO:0000259" key="8">
    <source>
        <dbReference type="PROSITE" id="PS50885"/>
    </source>
</evidence>
<dbReference type="AlphaFoldDB" id="A0A3B0ZQQ0"/>
<dbReference type="GO" id="GO:0005886">
    <property type="term" value="C:plasma membrane"/>
    <property type="evidence" value="ECO:0007669"/>
    <property type="project" value="TreeGrafter"/>
</dbReference>
<reference evidence="9" key="1">
    <citation type="submission" date="2018-06" db="EMBL/GenBank/DDBJ databases">
        <authorList>
            <person name="Zhirakovskaya E."/>
        </authorList>
    </citation>
    <scope>NUCLEOTIDE SEQUENCE</scope>
</reference>
<feature type="domain" description="HAMP" evidence="8">
    <location>
        <begin position="179"/>
        <end position="213"/>
    </location>
</feature>
<organism evidence="9">
    <name type="scientific">hydrothermal vent metagenome</name>
    <dbReference type="NCBI Taxonomy" id="652676"/>
    <lineage>
        <taxon>unclassified sequences</taxon>
        <taxon>metagenomes</taxon>
        <taxon>ecological metagenomes</taxon>
    </lineage>
</organism>
<keyword evidence="5" id="KW-0418">Kinase</keyword>
<keyword evidence="4" id="KW-0808">Transferase</keyword>
<dbReference type="EC" id="2.7.13.3" evidence="2"/>
<accession>A0A3B0ZQQ0</accession>
<feature type="non-terminal residue" evidence="9">
    <location>
        <position position="214"/>
    </location>
</feature>
<comment type="catalytic activity">
    <reaction evidence="1">
        <text>ATP + protein L-histidine = ADP + protein N-phospho-L-histidine.</text>
        <dbReference type="EC" id="2.7.13.3"/>
    </reaction>
</comment>
<evidence type="ECO:0000313" key="9">
    <source>
        <dbReference type="EMBL" id="VAW82926.1"/>
    </source>
</evidence>
<evidence type="ECO:0000256" key="2">
    <source>
        <dbReference type="ARBA" id="ARBA00012438"/>
    </source>
</evidence>
<keyword evidence="7" id="KW-1133">Transmembrane helix</keyword>
<keyword evidence="7" id="KW-0812">Transmembrane</keyword>
<proteinExistence type="predicted"/>
<protein>
    <recommendedName>
        <fullName evidence="2">histidine kinase</fullName>
        <ecNumber evidence="2">2.7.13.3</ecNumber>
    </recommendedName>
</protein>
<gene>
    <name evidence="9" type="ORF">MNBD_GAMMA14-1113</name>
</gene>
<dbReference type="InterPro" id="IPR003660">
    <property type="entry name" value="HAMP_dom"/>
</dbReference>
<feature type="transmembrane region" description="Helical" evidence="7">
    <location>
        <begin position="157"/>
        <end position="179"/>
    </location>
</feature>
<evidence type="ECO:0000256" key="5">
    <source>
        <dbReference type="ARBA" id="ARBA00022777"/>
    </source>
</evidence>
<keyword evidence="7" id="KW-0472">Membrane</keyword>
<dbReference type="Gene3D" id="6.10.340.10">
    <property type="match status" value="1"/>
</dbReference>
<evidence type="ECO:0000256" key="4">
    <source>
        <dbReference type="ARBA" id="ARBA00022679"/>
    </source>
</evidence>
<dbReference type="EMBL" id="UOFM01000497">
    <property type="protein sequence ID" value="VAW82926.1"/>
    <property type="molecule type" value="Genomic_DNA"/>
</dbReference>
<evidence type="ECO:0000256" key="6">
    <source>
        <dbReference type="ARBA" id="ARBA00023012"/>
    </source>
</evidence>
<dbReference type="PANTHER" id="PTHR45436">
    <property type="entry name" value="SENSOR HISTIDINE KINASE YKOH"/>
    <property type="match status" value="1"/>
</dbReference>
<name>A0A3B0ZQQ0_9ZZZZ</name>
<evidence type="ECO:0000256" key="7">
    <source>
        <dbReference type="SAM" id="Phobius"/>
    </source>
</evidence>
<evidence type="ECO:0000256" key="3">
    <source>
        <dbReference type="ARBA" id="ARBA00022553"/>
    </source>
</evidence>
<dbReference type="GO" id="GO:0000160">
    <property type="term" value="P:phosphorelay signal transduction system"/>
    <property type="evidence" value="ECO:0007669"/>
    <property type="project" value="UniProtKB-KW"/>
</dbReference>
<dbReference type="GO" id="GO:0004673">
    <property type="term" value="F:protein histidine kinase activity"/>
    <property type="evidence" value="ECO:0007669"/>
    <property type="project" value="UniProtKB-EC"/>
</dbReference>